<evidence type="ECO:0008006" key="4">
    <source>
        <dbReference type="Google" id="ProtNLM"/>
    </source>
</evidence>
<dbReference type="PANTHER" id="PTHR13354">
    <property type="entry name" value="ROUND SPERMATID BASIC PROTEIN 1"/>
    <property type="match status" value="1"/>
</dbReference>
<dbReference type="GO" id="GO:0005634">
    <property type="term" value="C:nucleus"/>
    <property type="evidence" value="ECO:0007669"/>
    <property type="project" value="InterPro"/>
</dbReference>
<sequence>MFESFTSKVKLSKKKFPKYELPSKTSLKEKLIDESPSKVKLCDIPLSKDELLSSLPPKNSSKYGKFEKCHRHCSNELDTPFKTQDHIKNMKISMVDVLSVIGCKNLPVVVNAGEKQYHLKPIETDEYSEDGAKSVKMIVHTGHSDGPSIVASFDDKVEVKNINEDGYPLINDSYSCSPPFPDSKLDETEHSMGSPGTPLMDEQPYSPCLILPDFCSSDKDISNYDTKSTKSSSKNQVIWKNINSCETDGLLSKLNSKINMFVNNETIEDKNFLERSYTPPLPINSSLNEQSDIPLLFNTIEKATGVLPEASDLVSTEITDRVNENIDSKDNLKDLVSCTQQKGYFPKFSSRKCAVSDQGSINTSYTNAVNEPPKICRRSERRSSNQKSQKDKLDHNTQGNGFDLKTERKKMCKESTSFHKHGSINEKNRERKDRSHSSSSDSKHYCSRCYKRSKVRRASIGVQCRRDKTIQKYLNGSVSDVRMCLNGPKLDFQSKHYVLPRPLPYSQSGHEELKYSRFIRIETYPNGGASIVHMYQDEIDVLSKEEMEELAEEFFKVVFGEDERGYAHHVMGIVHDAASYLPDLLDHMADHYPSLTVKNSVLGRNNDIETTTMAQYRNQVSKHYSNGTVRYGPLHQISLVGTVHEEVGGYFPDFLARLEESPFLRLTMPWGPLSVVQMATPQESNDGPILWIRPGEQLVPTADNPKLPTRRRRTGINELRNLQYLPRLSEAREYMFEDRTKAHADHVGHGLDRMTTAAVVWRGITPSNGTNINYKPLALMEASACSGNRLFLPALRFNLDLMKPGIDVEHLITLISDRPVIRDKTLEEHKSRTLASEAGRDGSMTTGGEESVELLMETLLPDDVEEGESEEQTRWHREMQHNNYENENEN</sequence>
<feature type="compositionally biased region" description="Basic and acidic residues" evidence="2">
    <location>
        <begin position="412"/>
        <end position="444"/>
    </location>
</feature>
<accession>A0A7R9JVC1</accession>
<name>A0A7R9JVC1_TIMGE</name>
<proteinExistence type="inferred from homology"/>
<organism evidence="3">
    <name type="scientific">Timema genevievae</name>
    <name type="common">Walking stick</name>
    <dbReference type="NCBI Taxonomy" id="629358"/>
    <lineage>
        <taxon>Eukaryota</taxon>
        <taxon>Metazoa</taxon>
        <taxon>Ecdysozoa</taxon>
        <taxon>Arthropoda</taxon>
        <taxon>Hexapoda</taxon>
        <taxon>Insecta</taxon>
        <taxon>Pterygota</taxon>
        <taxon>Neoptera</taxon>
        <taxon>Polyneoptera</taxon>
        <taxon>Phasmatodea</taxon>
        <taxon>Timematodea</taxon>
        <taxon>Timematoidea</taxon>
        <taxon>Timematidae</taxon>
        <taxon>Timema</taxon>
    </lineage>
</organism>
<feature type="region of interest" description="Disordered" evidence="2">
    <location>
        <begin position="362"/>
        <end position="444"/>
    </location>
</feature>
<reference evidence="3" key="1">
    <citation type="submission" date="2020-11" db="EMBL/GenBank/DDBJ databases">
        <authorList>
            <person name="Tran Van P."/>
        </authorList>
    </citation>
    <scope>NUCLEOTIDE SEQUENCE</scope>
</reference>
<dbReference type="EMBL" id="OE840334">
    <property type="protein sequence ID" value="CAD7590123.1"/>
    <property type="molecule type" value="Genomic_DNA"/>
</dbReference>
<feature type="compositionally biased region" description="Basic and acidic residues" evidence="2">
    <location>
        <begin position="871"/>
        <end position="880"/>
    </location>
</feature>
<dbReference type="PANTHER" id="PTHR13354:SF11">
    <property type="entry name" value="LYSINE-SPECIFIC DEMETHYLASE 9"/>
    <property type="match status" value="1"/>
</dbReference>
<evidence type="ECO:0000256" key="1">
    <source>
        <dbReference type="ARBA" id="ARBA00010560"/>
    </source>
</evidence>
<feature type="compositionally biased region" description="Polar residues" evidence="2">
    <location>
        <begin position="881"/>
        <end position="890"/>
    </location>
</feature>
<evidence type="ECO:0000313" key="3">
    <source>
        <dbReference type="EMBL" id="CAD7590123.1"/>
    </source>
</evidence>
<dbReference type="AlphaFoldDB" id="A0A7R9JVC1"/>
<gene>
    <name evidence="3" type="ORF">TGEB3V08_LOCUS3991</name>
</gene>
<dbReference type="InterPro" id="IPR026306">
    <property type="entry name" value="RSBN1/Dpy-2/CEP530"/>
</dbReference>
<feature type="compositionally biased region" description="Basic and acidic residues" evidence="2">
    <location>
        <begin position="377"/>
        <end position="395"/>
    </location>
</feature>
<comment type="similarity">
    <text evidence="1">Belongs to the round spermatid basic protein 1 family.</text>
</comment>
<feature type="region of interest" description="Disordered" evidence="2">
    <location>
        <begin position="831"/>
        <end position="890"/>
    </location>
</feature>
<protein>
    <recommendedName>
        <fullName evidence="4">Round spermatid basic protein 1-like protein</fullName>
    </recommendedName>
</protein>
<evidence type="ECO:0000256" key="2">
    <source>
        <dbReference type="SAM" id="MobiDB-lite"/>
    </source>
</evidence>
<feature type="compositionally biased region" description="Acidic residues" evidence="2">
    <location>
        <begin position="860"/>
        <end position="870"/>
    </location>
</feature>